<feature type="domain" description="Doubled CXXCH motif" evidence="2">
    <location>
        <begin position="161"/>
        <end position="182"/>
    </location>
</feature>
<feature type="domain" description="Doubled CXXCH motif" evidence="2">
    <location>
        <begin position="235"/>
        <end position="273"/>
    </location>
</feature>
<evidence type="ECO:0000259" key="2">
    <source>
        <dbReference type="Pfam" id="PF09699"/>
    </source>
</evidence>
<dbReference type="InterPro" id="IPR036280">
    <property type="entry name" value="Multihaem_cyt_sf"/>
</dbReference>
<feature type="domain" description="Doubled CXXCH motif" evidence="2">
    <location>
        <begin position="404"/>
        <end position="442"/>
    </location>
</feature>
<proteinExistence type="predicted"/>
<dbReference type="EMBL" id="DSHW01000423">
    <property type="protein sequence ID" value="HEQ88870.1"/>
    <property type="molecule type" value="Genomic_DNA"/>
</dbReference>
<feature type="domain" description="Doubled CXXCH motif" evidence="2">
    <location>
        <begin position="550"/>
        <end position="582"/>
    </location>
</feature>
<feature type="domain" description="Doubled CXXCH motif" evidence="2">
    <location>
        <begin position="359"/>
        <end position="395"/>
    </location>
</feature>
<dbReference type="Gene3D" id="3.90.10.10">
    <property type="entry name" value="Cytochrome C3"/>
    <property type="match status" value="5"/>
</dbReference>
<dbReference type="PANTHER" id="PTHR35038">
    <property type="entry name" value="DISSIMILATORY SULFITE REDUCTASE SIRA"/>
    <property type="match status" value="1"/>
</dbReference>
<dbReference type="Gene3D" id="1.10.1130.10">
    <property type="entry name" value="Flavocytochrome C3, Chain A"/>
    <property type="match status" value="1"/>
</dbReference>
<keyword evidence="1" id="KW-0732">Signal</keyword>
<feature type="domain" description="Doubled CXXCH motif" evidence="2">
    <location>
        <begin position="64"/>
        <end position="102"/>
    </location>
</feature>
<name>A0A7V2EFD3_9BACT</name>
<reference evidence="3" key="1">
    <citation type="journal article" date="2020" name="mSystems">
        <title>Genome- and Community-Level Interaction Insights into Carbon Utilization and Element Cycling Functions of Hydrothermarchaeota in Hydrothermal Sediment.</title>
        <authorList>
            <person name="Zhou Z."/>
            <person name="Liu Y."/>
            <person name="Xu W."/>
            <person name="Pan J."/>
            <person name="Luo Z.H."/>
            <person name="Li M."/>
        </authorList>
    </citation>
    <scope>NUCLEOTIDE SEQUENCE [LARGE SCALE GENOMIC DNA]</scope>
    <source>
        <strain evidence="3">SpSt-186</strain>
    </source>
</reference>
<protein>
    <recommendedName>
        <fullName evidence="2">Doubled CXXCH motif domain-containing protein</fullName>
    </recommendedName>
</protein>
<dbReference type="InterPro" id="IPR010177">
    <property type="entry name" value="Paired_CXXCH_1"/>
</dbReference>
<organism evidence="3">
    <name type="scientific">Thermoanaerobaculum aquaticum</name>
    <dbReference type="NCBI Taxonomy" id="1312852"/>
    <lineage>
        <taxon>Bacteria</taxon>
        <taxon>Pseudomonadati</taxon>
        <taxon>Acidobacteriota</taxon>
        <taxon>Thermoanaerobaculia</taxon>
        <taxon>Thermoanaerobaculales</taxon>
        <taxon>Thermoanaerobaculaceae</taxon>
        <taxon>Thermoanaerobaculum</taxon>
    </lineage>
</organism>
<evidence type="ECO:0000256" key="1">
    <source>
        <dbReference type="ARBA" id="ARBA00022729"/>
    </source>
</evidence>
<feature type="domain" description="Doubled CXXCH motif" evidence="2">
    <location>
        <begin position="451"/>
        <end position="489"/>
    </location>
</feature>
<gene>
    <name evidence="3" type="ORF">ENP06_05605</name>
</gene>
<accession>A0A7V2EFD3</accession>
<dbReference type="AlphaFoldDB" id="A0A7V2EFD3"/>
<comment type="caution">
    <text evidence="3">The sequence shown here is derived from an EMBL/GenBank/DDBJ whole genome shotgun (WGS) entry which is preliminary data.</text>
</comment>
<dbReference type="NCBIfam" id="TIGR01905">
    <property type="entry name" value="paired_CXXCH_1"/>
    <property type="match status" value="7"/>
</dbReference>
<evidence type="ECO:0000313" key="3">
    <source>
        <dbReference type="EMBL" id="HEQ88870.1"/>
    </source>
</evidence>
<dbReference type="PANTHER" id="PTHR35038:SF6">
    <property type="entry name" value="SURFACE LOCALIZED DECAHEME CYTOCHROME C LIPOPROTEIN"/>
    <property type="match status" value="1"/>
</dbReference>
<feature type="domain" description="Doubled CXXCH motif" evidence="2">
    <location>
        <begin position="115"/>
        <end position="152"/>
    </location>
</feature>
<dbReference type="Pfam" id="PF09699">
    <property type="entry name" value="Paired_CXXCH_1"/>
    <property type="match status" value="10"/>
</dbReference>
<dbReference type="SUPFAM" id="SSF48695">
    <property type="entry name" value="Multiheme cytochromes"/>
    <property type="match status" value="3"/>
</dbReference>
<dbReference type="GO" id="GO:0016491">
    <property type="term" value="F:oxidoreductase activity"/>
    <property type="evidence" value="ECO:0007669"/>
    <property type="project" value="TreeGrafter"/>
</dbReference>
<sequence>MRTGEKGGRTLAVRRWLLGIFPQVLLLTSVALPVLAKQHPSLVNPETTRCSTCHQLFPPSSQTHPPAEKNCLTCHRFTKEGEKTQVALAASQPDLCLSCHKGLSKPASLTLTGAHPPVGDQCTSCHEPHASTEKHLLSQGPPKLCLSCHGENDVQDKHPLPVLASSCVGCHAPHGSDVKGMLLGQVLHPPFAEKTCQACHRKGLGSKVLMQKTGAALCFACHSQQEKTWSSGTVHGAVQKGQCTACHNPHVSPQPHLVRATGPALCVGCHQDVGKKLQAKTPHPPAQEDCLTCHQPHQADRSGLLQAPVNELCGNCHDVSDKGFAAKHLQAKGDKLACVGCHDPHGSQGAHLLAEGSSHPPFAEGSCDACHEGSAQKVMEGGSRKLCFACHSDMEENLAKGDVHGAVEAGECVACHSPHASRQSSLLKATPASVCGECHPDQLPGPGETAHGVIKVLGCQACHQPHQGKDKLLRKAGPELCTACHVAKATSEPQVTLFGKFTVPREQWSQWARLRLTPDGTRNHPVTGHRVLGTPTVAERNKSSFTGELSCLTCHDPHKGQGRALARQGQDGKPVTCETCHVK</sequence>
<feature type="domain" description="Doubled CXXCH motif" evidence="2">
    <location>
        <begin position="283"/>
        <end position="319"/>
    </location>
</feature>
<dbReference type="InterPro" id="IPR051829">
    <property type="entry name" value="Multiheme_Cytochr_ET"/>
</dbReference>
<feature type="domain" description="Doubled CXXCH motif" evidence="2">
    <location>
        <begin position="188"/>
        <end position="226"/>
    </location>
</feature>